<feature type="compositionally biased region" description="Low complexity" evidence="1">
    <location>
        <begin position="1"/>
        <end position="12"/>
    </location>
</feature>
<protein>
    <submittedName>
        <fullName evidence="2">Uncharacterized protein</fullName>
    </submittedName>
</protein>
<accession>A0A6C0JVA5</accession>
<organism evidence="2">
    <name type="scientific">viral metagenome</name>
    <dbReference type="NCBI Taxonomy" id="1070528"/>
    <lineage>
        <taxon>unclassified sequences</taxon>
        <taxon>metagenomes</taxon>
        <taxon>organismal metagenomes</taxon>
    </lineage>
</organism>
<feature type="compositionally biased region" description="Basic and acidic residues" evidence="1">
    <location>
        <begin position="71"/>
        <end position="81"/>
    </location>
</feature>
<evidence type="ECO:0000256" key="1">
    <source>
        <dbReference type="SAM" id="MobiDB-lite"/>
    </source>
</evidence>
<dbReference type="AlphaFoldDB" id="A0A6C0JVA5"/>
<evidence type="ECO:0000313" key="2">
    <source>
        <dbReference type="EMBL" id="QHU08630.1"/>
    </source>
</evidence>
<feature type="compositionally biased region" description="Acidic residues" evidence="1">
    <location>
        <begin position="26"/>
        <end position="62"/>
    </location>
</feature>
<name>A0A6C0JVA5_9ZZZZ</name>
<proteinExistence type="predicted"/>
<feature type="region of interest" description="Disordered" evidence="1">
    <location>
        <begin position="1"/>
        <end position="142"/>
    </location>
</feature>
<feature type="compositionally biased region" description="Basic residues" evidence="1">
    <location>
        <begin position="107"/>
        <end position="133"/>
    </location>
</feature>
<reference evidence="2" key="1">
    <citation type="journal article" date="2020" name="Nature">
        <title>Giant virus diversity and host interactions through global metagenomics.</title>
        <authorList>
            <person name="Schulz F."/>
            <person name="Roux S."/>
            <person name="Paez-Espino D."/>
            <person name="Jungbluth S."/>
            <person name="Walsh D.A."/>
            <person name="Denef V.J."/>
            <person name="McMahon K.D."/>
            <person name="Konstantinidis K.T."/>
            <person name="Eloe-Fadrosh E.A."/>
            <person name="Kyrpides N.C."/>
            <person name="Woyke T."/>
        </authorList>
    </citation>
    <scope>NUCLEOTIDE SEQUENCE</scope>
    <source>
        <strain evidence="2">GVMAG-S-1063924-116</strain>
    </source>
</reference>
<sequence>MSKSSKGDTSTSGDEDVSGEVLVEIDFTEESSEGSEEYESSREDEDDEDIYEYSDEVMEDSGYDSQGEATIIKEKELKVVEVELSSDSEGSDESESSDESEDEPKPTKKSKTTKKPKAKLVKKPKTKTVKRPSKAPVKSKTSSTILKPIHIHRGIQERKEDFSYRQELTQAFIEDGMAETKAAVLANFVFQIIIGNPVLDTELKNEIVDLLEKTAARRS</sequence>
<feature type="compositionally biased region" description="Acidic residues" evidence="1">
    <location>
        <begin position="84"/>
        <end position="102"/>
    </location>
</feature>
<dbReference type="EMBL" id="MN740698">
    <property type="protein sequence ID" value="QHU08630.1"/>
    <property type="molecule type" value="Genomic_DNA"/>
</dbReference>